<dbReference type="EMBL" id="CAJGYO010000019">
    <property type="protein sequence ID" value="CAD6339154.1"/>
    <property type="molecule type" value="Genomic_DNA"/>
</dbReference>
<dbReference type="InterPro" id="IPR036875">
    <property type="entry name" value="Znf_CCHC_sf"/>
</dbReference>
<feature type="region of interest" description="Disordered" evidence="2">
    <location>
        <begin position="326"/>
        <end position="374"/>
    </location>
</feature>
<dbReference type="PROSITE" id="PS50158">
    <property type="entry name" value="ZF_CCHC"/>
    <property type="match status" value="1"/>
</dbReference>
<feature type="region of interest" description="Disordered" evidence="2">
    <location>
        <begin position="141"/>
        <end position="167"/>
    </location>
</feature>
<keyword evidence="1" id="KW-0479">Metal-binding</keyword>
<keyword evidence="1" id="KW-0862">Zinc</keyword>
<dbReference type="Proteomes" id="UP000604825">
    <property type="component" value="Unassembled WGS sequence"/>
</dbReference>
<dbReference type="AlphaFoldDB" id="A0A811SAA7"/>
<feature type="domain" description="CCHC-type" evidence="3">
    <location>
        <begin position="188"/>
        <end position="203"/>
    </location>
</feature>
<gene>
    <name evidence="4" type="ORF">NCGR_LOCUS63252</name>
</gene>
<organism evidence="4 5">
    <name type="scientific">Miscanthus lutarioriparius</name>
    <dbReference type="NCBI Taxonomy" id="422564"/>
    <lineage>
        <taxon>Eukaryota</taxon>
        <taxon>Viridiplantae</taxon>
        <taxon>Streptophyta</taxon>
        <taxon>Embryophyta</taxon>
        <taxon>Tracheophyta</taxon>
        <taxon>Spermatophyta</taxon>
        <taxon>Magnoliopsida</taxon>
        <taxon>Liliopsida</taxon>
        <taxon>Poales</taxon>
        <taxon>Poaceae</taxon>
        <taxon>PACMAD clade</taxon>
        <taxon>Panicoideae</taxon>
        <taxon>Andropogonodae</taxon>
        <taxon>Andropogoneae</taxon>
        <taxon>Saccharinae</taxon>
        <taxon>Miscanthus</taxon>
    </lineage>
</organism>
<dbReference type="Gene3D" id="4.10.60.10">
    <property type="entry name" value="Zinc finger, CCHC-type"/>
    <property type="match status" value="1"/>
</dbReference>
<dbReference type="InterPro" id="IPR001878">
    <property type="entry name" value="Znf_CCHC"/>
</dbReference>
<keyword evidence="1" id="KW-0863">Zinc-finger</keyword>
<dbReference type="GO" id="GO:0008270">
    <property type="term" value="F:zinc ion binding"/>
    <property type="evidence" value="ECO:0007669"/>
    <property type="project" value="UniProtKB-KW"/>
</dbReference>
<name>A0A811SAA7_9POAL</name>
<dbReference type="InterPro" id="IPR057670">
    <property type="entry name" value="SH3_retrovirus"/>
</dbReference>
<accession>A0A811SAA7</accession>
<dbReference type="GO" id="GO:0003676">
    <property type="term" value="F:nucleic acid binding"/>
    <property type="evidence" value="ECO:0007669"/>
    <property type="project" value="InterPro"/>
</dbReference>
<evidence type="ECO:0000313" key="5">
    <source>
        <dbReference type="Proteomes" id="UP000604825"/>
    </source>
</evidence>
<dbReference type="SUPFAM" id="SSF57756">
    <property type="entry name" value="Retrovirus zinc finger-like domains"/>
    <property type="match status" value="1"/>
</dbReference>
<dbReference type="PANTHER" id="PTHR35317">
    <property type="entry name" value="OS04G0629600 PROTEIN"/>
    <property type="match status" value="1"/>
</dbReference>
<dbReference type="Pfam" id="PF14223">
    <property type="entry name" value="Retrotran_gag_2"/>
    <property type="match status" value="1"/>
</dbReference>
<evidence type="ECO:0000313" key="4">
    <source>
        <dbReference type="EMBL" id="CAD6339154.1"/>
    </source>
</evidence>
<protein>
    <recommendedName>
        <fullName evidence="3">CCHC-type domain-containing protein</fullName>
    </recommendedName>
</protein>
<evidence type="ECO:0000256" key="2">
    <source>
        <dbReference type="SAM" id="MobiDB-lite"/>
    </source>
</evidence>
<dbReference type="Pfam" id="PF25597">
    <property type="entry name" value="SH3_retrovirus"/>
    <property type="match status" value="1"/>
</dbReference>
<dbReference type="PANTHER" id="PTHR35317:SF35">
    <property type="entry name" value="DUF4219 DOMAIN-CONTAINING PROTEIN"/>
    <property type="match status" value="1"/>
</dbReference>
<reference evidence="4" key="1">
    <citation type="submission" date="2020-10" db="EMBL/GenBank/DDBJ databases">
        <authorList>
            <person name="Han B."/>
            <person name="Lu T."/>
            <person name="Zhao Q."/>
            <person name="Huang X."/>
            <person name="Zhao Y."/>
        </authorList>
    </citation>
    <scope>NUCLEOTIDE SEQUENCE</scope>
</reference>
<proteinExistence type="predicted"/>
<sequence length="434" mass="47833">MKEAWEVVKTMRLGADRVKDVNAQKLMQEFENIKFKEGESIDDFGMCINNLVGNLRALGETMEDTRVVKKFLRVVPSRFASVVVSIEMFCDMKALTVEELVGRLRAAEERLNDGVEQVTNKAGRLLLAEEDWLERNKHRLRGVPNKEGAGGSGGGQTKNKAPAACSQGGNNGGVKLTSMGTPRRKGHCRNCGIYGHWAEDCKRPKKEKKKEAQQPEANVVVAGHEQGALMLATCDVVHAPHQIVHMTENVIPVEVPNDEWGYRFFDRATKKLVVSRDVIFDEKHPFDWANVVNSEHQSTDTFVVNYESTDENPTTTGNVVEQATENQGGGAVEPDGDMQPGFATPSPQNAPGSDQGPAAQWATPPSAHSEETFGGPLRFRTLDDLFGSTDEIQDYEYSGVCLLAADEPSGVEQALEEKCWCIRCLLQSCNSMFS</sequence>
<evidence type="ECO:0000256" key="1">
    <source>
        <dbReference type="PROSITE-ProRule" id="PRU00047"/>
    </source>
</evidence>
<comment type="caution">
    <text evidence="4">The sequence shown here is derived from an EMBL/GenBank/DDBJ whole genome shotgun (WGS) entry which is preliminary data.</text>
</comment>
<keyword evidence="5" id="KW-1185">Reference proteome</keyword>
<evidence type="ECO:0000259" key="3">
    <source>
        <dbReference type="PROSITE" id="PS50158"/>
    </source>
</evidence>
<dbReference type="OrthoDB" id="780295at2759"/>